<reference evidence="11 12" key="1">
    <citation type="submission" date="2020-10" db="EMBL/GenBank/DDBJ databases">
        <title>The Coptis chinensis genome and diversification of protoberbering-type alkaloids.</title>
        <authorList>
            <person name="Wang B."/>
            <person name="Shu S."/>
            <person name="Song C."/>
            <person name="Liu Y."/>
        </authorList>
    </citation>
    <scope>NUCLEOTIDE SEQUENCE [LARGE SCALE GENOMIC DNA]</scope>
    <source>
        <strain evidence="11">HL-2020</strain>
        <tissue evidence="11">Leaf</tissue>
    </source>
</reference>
<dbReference type="PANTHER" id="PTHR31570">
    <property type="entry name" value="HAUS AUGMIN-LIKE COMPLEX SUBUNIT 1"/>
    <property type="match status" value="1"/>
</dbReference>
<gene>
    <name evidence="11" type="ORF">IFM89_037809</name>
</gene>
<proteinExistence type="inferred from homology"/>
<comment type="similarity">
    <text evidence="2">Belongs to the HAUS1 family.</text>
</comment>
<evidence type="ECO:0000256" key="6">
    <source>
        <dbReference type="ARBA" id="ARBA00022776"/>
    </source>
</evidence>
<dbReference type="GO" id="GO:0005874">
    <property type="term" value="C:microtubule"/>
    <property type="evidence" value="ECO:0007669"/>
    <property type="project" value="UniProtKB-KW"/>
</dbReference>
<dbReference type="GO" id="GO:0070652">
    <property type="term" value="C:HAUS complex"/>
    <property type="evidence" value="ECO:0007669"/>
    <property type="project" value="InterPro"/>
</dbReference>
<dbReference type="GO" id="GO:0051301">
    <property type="term" value="P:cell division"/>
    <property type="evidence" value="ECO:0007669"/>
    <property type="project" value="UniProtKB-KW"/>
</dbReference>
<dbReference type="AlphaFoldDB" id="A0A835MBH0"/>
<keyword evidence="4" id="KW-0132">Cell division</keyword>
<evidence type="ECO:0000256" key="7">
    <source>
        <dbReference type="ARBA" id="ARBA00023054"/>
    </source>
</evidence>
<evidence type="ECO:0008006" key="13">
    <source>
        <dbReference type="Google" id="ProtNLM"/>
    </source>
</evidence>
<dbReference type="EMBL" id="JADFTS010000003">
    <property type="protein sequence ID" value="KAF9617666.1"/>
    <property type="molecule type" value="Genomic_DNA"/>
</dbReference>
<evidence type="ECO:0000256" key="4">
    <source>
        <dbReference type="ARBA" id="ARBA00022618"/>
    </source>
</evidence>
<accession>A0A835MBH0</accession>
<keyword evidence="9" id="KW-0131">Cell cycle</keyword>
<keyword evidence="8" id="KW-0206">Cytoskeleton</keyword>
<dbReference type="Proteomes" id="UP000631114">
    <property type="component" value="Unassembled WGS sequence"/>
</dbReference>
<dbReference type="GO" id="GO:0005819">
    <property type="term" value="C:spindle"/>
    <property type="evidence" value="ECO:0007669"/>
    <property type="project" value="UniProtKB-SubCell"/>
</dbReference>
<comment type="subcellular location">
    <subcellularLocation>
        <location evidence="1">Cytoplasm</location>
        <location evidence="1">Cytoskeleton</location>
        <location evidence="1">Spindle</location>
    </subcellularLocation>
</comment>
<dbReference type="InterPro" id="IPR026243">
    <property type="entry name" value="HAUS1"/>
</dbReference>
<sequence length="311" mass="35062">MIRRLQTEENKERMSDLISTADPSVVEGKSGFDTAHIAQVKTWLASQFEAVGKDVPDFEYTPRSIAHLHALATVSQAKTQAAGIVEADLRQKAVEYRSQASRVREILENVGLAQESLPQNGVASVQVLANVANLLNIRDTELSSYLVAMGDISLRKTGVEEKRTKVQKECKVLLDYTRKAIARLTYLKRTLSQLEDDVTNCEAQMVHWKTNLAIMLSKERQYLQQYSNYKAILNRVSYTSDISHGVLVEMAEHRKELDKKTKPILETLRSYQDLPPDKALAALAIEDKRRQYAAAEKYLEEVLHSALATTE</sequence>
<evidence type="ECO:0000256" key="3">
    <source>
        <dbReference type="ARBA" id="ARBA00022490"/>
    </source>
</evidence>
<comment type="caution">
    <text evidence="11">The sequence shown here is derived from an EMBL/GenBank/DDBJ whole genome shotgun (WGS) entry which is preliminary data.</text>
</comment>
<evidence type="ECO:0000313" key="12">
    <source>
        <dbReference type="Proteomes" id="UP000631114"/>
    </source>
</evidence>
<evidence type="ECO:0000256" key="10">
    <source>
        <dbReference type="SAM" id="Coils"/>
    </source>
</evidence>
<dbReference type="PRINTS" id="PR02087">
    <property type="entry name" value="HAUSAUGMINL1"/>
</dbReference>
<keyword evidence="12" id="KW-1185">Reference proteome</keyword>
<dbReference type="PANTHER" id="PTHR31570:SF1">
    <property type="entry name" value="HAUS AUGMIN-LIKE COMPLEX SUBUNIT 1"/>
    <property type="match status" value="1"/>
</dbReference>
<dbReference type="Pfam" id="PF25762">
    <property type="entry name" value="HAUS1"/>
    <property type="match status" value="1"/>
</dbReference>
<dbReference type="OrthoDB" id="5372507at2759"/>
<name>A0A835MBH0_9MAGN</name>
<keyword evidence="7 10" id="KW-0175">Coiled coil</keyword>
<dbReference type="GO" id="GO:0051225">
    <property type="term" value="P:spindle assembly"/>
    <property type="evidence" value="ECO:0007669"/>
    <property type="project" value="InterPro"/>
</dbReference>
<feature type="coiled-coil region" evidence="10">
    <location>
        <begin position="184"/>
        <end position="211"/>
    </location>
</feature>
<keyword evidence="5" id="KW-0493">Microtubule</keyword>
<evidence type="ECO:0000256" key="5">
    <source>
        <dbReference type="ARBA" id="ARBA00022701"/>
    </source>
</evidence>
<keyword evidence="6" id="KW-0498">Mitosis</keyword>
<evidence type="ECO:0000256" key="1">
    <source>
        <dbReference type="ARBA" id="ARBA00004186"/>
    </source>
</evidence>
<evidence type="ECO:0000256" key="2">
    <source>
        <dbReference type="ARBA" id="ARBA00005479"/>
    </source>
</evidence>
<keyword evidence="3" id="KW-0963">Cytoplasm</keyword>
<evidence type="ECO:0000256" key="8">
    <source>
        <dbReference type="ARBA" id="ARBA00023212"/>
    </source>
</evidence>
<organism evidence="11 12">
    <name type="scientific">Coptis chinensis</name>
    <dbReference type="NCBI Taxonomy" id="261450"/>
    <lineage>
        <taxon>Eukaryota</taxon>
        <taxon>Viridiplantae</taxon>
        <taxon>Streptophyta</taxon>
        <taxon>Embryophyta</taxon>
        <taxon>Tracheophyta</taxon>
        <taxon>Spermatophyta</taxon>
        <taxon>Magnoliopsida</taxon>
        <taxon>Ranunculales</taxon>
        <taxon>Ranunculaceae</taxon>
        <taxon>Coptidoideae</taxon>
        <taxon>Coptis</taxon>
    </lineage>
</organism>
<evidence type="ECO:0000313" key="11">
    <source>
        <dbReference type="EMBL" id="KAF9617666.1"/>
    </source>
</evidence>
<protein>
    <recommendedName>
        <fullName evidence="13">HAUS augmin-like complex subunit 1</fullName>
    </recommendedName>
</protein>
<evidence type="ECO:0000256" key="9">
    <source>
        <dbReference type="ARBA" id="ARBA00023306"/>
    </source>
</evidence>
<dbReference type="GO" id="GO:0005829">
    <property type="term" value="C:cytosol"/>
    <property type="evidence" value="ECO:0007669"/>
    <property type="project" value="TreeGrafter"/>
</dbReference>